<dbReference type="Proteomes" id="UP000033483">
    <property type="component" value="Unassembled WGS sequence"/>
</dbReference>
<evidence type="ECO:0000256" key="12">
    <source>
        <dbReference type="RuleBase" id="RU363075"/>
    </source>
</evidence>
<dbReference type="InterPro" id="IPR005599">
    <property type="entry name" value="GPI_mannosylTrfase"/>
</dbReference>
<name>A0A0F4Z820_9PEZI</name>
<keyword evidence="9 12" id="KW-0472">Membrane</keyword>
<keyword evidence="5" id="KW-0808">Transferase</keyword>
<evidence type="ECO:0000256" key="7">
    <source>
        <dbReference type="ARBA" id="ARBA00022824"/>
    </source>
</evidence>
<evidence type="ECO:0000256" key="5">
    <source>
        <dbReference type="ARBA" id="ARBA00022679"/>
    </source>
</evidence>
<proteinExistence type="inferred from homology"/>
<evidence type="ECO:0000256" key="6">
    <source>
        <dbReference type="ARBA" id="ARBA00022692"/>
    </source>
</evidence>
<dbReference type="GO" id="GO:0005789">
    <property type="term" value="C:endoplasmic reticulum membrane"/>
    <property type="evidence" value="ECO:0007669"/>
    <property type="project" value="UniProtKB-SubCell"/>
</dbReference>
<comment type="similarity">
    <text evidence="3 12">Belongs to the glycosyltransferase 22 family.</text>
</comment>
<evidence type="ECO:0000256" key="8">
    <source>
        <dbReference type="ARBA" id="ARBA00022989"/>
    </source>
</evidence>
<keyword evidence="6 12" id="KW-0812">Transmembrane</keyword>
<dbReference type="EMBL" id="LAEV01002148">
    <property type="protein sequence ID" value="KKA26495.1"/>
    <property type="molecule type" value="Genomic_DNA"/>
</dbReference>
<keyword evidence="7 12" id="KW-0256">Endoplasmic reticulum</keyword>
<dbReference type="GO" id="GO:0052917">
    <property type="term" value="F:dol-P-Man:Man(7)GlcNAc(2)-PP-Dol alpha-1,6-mannosyltransferase activity"/>
    <property type="evidence" value="ECO:0007669"/>
    <property type="project" value="UniProtKB-EC"/>
</dbReference>
<evidence type="ECO:0000256" key="3">
    <source>
        <dbReference type="ARBA" id="ARBA00007063"/>
    </source>
</evidence>
<evidence type="ECO:0000256" key="4">
    <source>
        <dbReference type="ARBA" id="ARBA00022676"/>
    </source>
</evidence>
<keyword evidence="8 12" id="KW-1133">Transmembrane helix</keyword>
<comment type="catalytic activity">
    <reaction evidence="11">
        <text>an alpha-D-Man-(1-&gt;2)-alpha-D-Man-(1-&gt;2)-alpha-D-Man-(1-&gt;3)-[alpha-D-Man-(1-&gt;2)-alpha-D-Man-(1-&gt;3)-alpha-D-Man-(1-&gt;6)]-beta-D-Man-(1-&gt;4)-beta-D-GlcNAc-(1-&gt;4)-alpha-D-GlcNAc-diphospho-di-trans,poly-cis-dolichol + a di-trans,poly-cis-dolichyl beta-D-mannosyl phosphate = an alpha-D-Man-(1-&gt;2)-alpha-D-Man-(1-&gt;2)-alpha-D-Man-(1-&gt;3)-[alpha-D-Man-(1-&gt;2)-alpha-D-Man-(1-&gt;3)-[alpha-D-Man-(1-&gt;6)]-alpha-D-Man-(1-&gt;6)]-beta-D-Man-(1-&gt;4)-beta-D-GlcNAc-(1-&gt;4)-alpha-D-GlcNAc-diphospho-di-trans,poly-cis-dolichol + a di-trans,poly-cis-dolichyl phosphate + H(+)</text>
        <dbReference type="Rhea" id="RHEA:29535"/>
        <dbReference type="Rhea" id="RHEA-COMP:19498"/>
        <dbReference type="Rhea" id="RHEA-COMP:19501"/>
        <dbReference type="Rhea" id="RHEA-COMP:19518"/>
        <dbReference type="Rhea" id="RHEA-COMP:19519"/>
        <dbReference type="ChEBI" id="CHEBI:15378"/>
        <dbReference type="ChEBI" id="CHEBI:57683"/>
        <dbReference type="ChEBI" id="CHEBI:58211"/>
        <dbReference type="ChEBI" id="CHEBI:132517"/>
        <dbReference type="ChEBI" id="CHEBI:132519"/>
        <dbReference type="EC" id="2.4.1.260"/>
    </reaction>
    <physiologicalReaction direction="left-to-right" evidence="11">
        <dbReference type="Rhea" id="RHEA:29536"/>
    </physiologicalReaction>
</comment>
<feature type="transmembrane region" description="Helical" evidence="12">
    <location>
        <begin position="65"/>
        <end position="82"/>
    </location>
</feature>
<reference evidence="14 15" key="1">
    <citation type="submission" date="2015-03" db="EMBL/GenBank/DDBJ databases">
        <authorList>
            <person name="Radwan O."/>
            <person name="Al-Naeli F.A."/>
            <person name="Rendon G.A."/>
            <person name="Fields C."/>
        </authorList>
    </citation>
    <scope>NUCLEOTIDE SEQUENCE [LARGE SCALE GENOMIC DNA]</scope>
    <source>
        <strain evidence="14">CR-DP1</strain>
    </source>
</reference>
<dbReference type="Pfam" id="PF03901">
    <property type="entry name" value="Glyco_transf_22"/>
    <property type="match status" value="1"/>
</dbReference>
<feature type="transmembrane region" description="Helical" evidence="12">
    <location>
        <begin position="89"/>
        <end position="107"/>
    </location>
</feature>
<dbReference type="GO" id="GO:0006487">
    <property type="term" value="P:protein N-linked glycosylation"/>
    <property type="evidence" value="ECO:0007669"/>
    <property type="project" value="TreeGrafter"/>
</dbReference>
<feature type="transmembrane region" description="Helical" evidence="12">
    <location>
        <begin position="341"/>
        <end position="361"/>
    </location>
</feature>
<evidence type="ECO:0000313" key="15">
    <source>
        <dbReference type="Proteomes" id="UP000033483"/>
    </source>
</evidence>
<dbReference type="PANTHER" id="PTHR22760">
    <property type="entry name" value="GLYCOSYLTRANSFERASE"/>
    <property type="match status" value="1"/>
</dbReference>
<evidence type="ECO:0000256" key="9">
    <source>
        <dbReference type="ARBA" id="ARBA00023136"/>
    </source>
</evidence>
<evidence type="ECO:0000256" key="13">
    <source>
        <dbReference type="SAM" id="SignalP"/>
    </source>
</evidence>
<feature type="transmembrane region" description="Helical" evidence="12">
    <location>
        <begin position="368"/>
        <end position="394"/>
    </location>
</feature>
<dbReference type="EC" id="2.4.1.-" evidence="12"/>
<feature type="signal peptide" evidence="13">
    <location>
        <begin position="1"/>
        <end position="24"/>
    </location>
</feature>
<comment type="subcellular location">
    <subcellularLocation>
        <location evidence="1 12">Endoplasmic reticulum membrane</location>
        <topology evidence="1 12">Multi-pass membrane protein</topology>
    </subcellularLocation>
</comment>
<dbReference type="UniPathway" id="UPA00378"/>
<feature type="chain" id="PRO_5002482538" description="Mannosyltransferase" evidence="13">
    <location>
        <begin position="25"/>
        <end position="576"/>
    </location>
</feature>
<evidence type="ECO:0000313" key="14">
    <source>
        <dbReference type="EMBL" id="KKA26495.1"/>
    </source>
</evidence>
<comment type="pathway">
    <text evidence="2">Protein modification; protein glycosylation.</text>
</comment>
<feature type="transmembrane region" description="Helical" evidence="12">
    <location>
        <begin position="317"/>
        <end position="335"/>
    </location>
</feature>
<comment type="caution">
    <text evidence="14">The sequence shown here is derived from an EMBL/GenBank/DDBJ whole genome shotgun (WGS) entry which is preliminary data.</text>
</comment>
<comment type="function">
    <text evidence="10">Mannosyltransferase that operates in the biosynthetic pathway of dolichol-linked oligosaccharides, the glycan precursors employed in protein asparagine (N)-glycosylation. The assembly of dolichol-linked oligosaccharides begins on the cytosolic side of the endoplasmic reticulum membrane and finishes in its lumen. The sequential addition of sugars to dolichol pyrophosphate produces dolichol-linked oligosaccharides containing fourteen sugars, including two GlcNAcs, nine mannoses and three glucoses. Once assembled, the oligosaccharide is transferred from the lipid to nascent proteins by oligosaccharyltransferases. In the lumen of the endoplasmic reticulum, adds the eighth mannose residue in an alpha-1,6 linkage onto Man(7)GlcNAc(2)-PP-dolichol to produce Man(8)GlcNAc(2)-PP-dolichol.</text>
</comment>
<keyword evidence="15" id="KW-1185">Reference proteome</keyword>
<evidence type="ECO:0000256" key="2">
    <source>
        <dbReference type="ARBA" id="ARBA00004922"/>
    </source>
</evidence>
<keyword evidence="13" id="KW-0732">Signal</keyword>
<gene>
    <name evidence="14" type="ORF">TD95_004487</name>
</gene>
<evidence type="ECO:0000256" key="11">
    <source>
        <dbReference type="ARBA" id="ARBA00048899"/>
    </source>
</evidence>
<dbReference type="OrthoDB" id="19039at2759"/>
<feature type="transmembrane region" description="Helical" evidence="12">
    <location>
        <begin position="119"/>
        <end position="140"/>
    </location>
</feature>
<feature type="transmembrane region" description="Helical" evidence="12">
    <location>
        <begin position="193"/>
        <end position="222"/>
    </location>
</feature>
<organism evidence="14 15">
    <name type="scientific">Thielaviopsis punctulata</name>
    <dbReference type="NCBI Taxonomy" id="72032"/>
    <lineage>
        <taxon>Eukaryota</taxon>
        <taxon>Fungi</taxon>
        <taxon>Dikarya</taxon>
        <taxon>Ascomycota</taxon>
        <taxon>Pezizomycotina</taxon>
        <taxon>Sordariomycetes</taxon>
        <taxon>Hypocreomycetidae</taxon>
        <taxon>Microascales</taxon>
        <taxon>Ceratocystidaceae</taxon>
        <taxon>Thielaviopsis</taxon>
    </lineage>
</organism>
<evidence type="ECO:0000256" key="10">
    <source>
        <dbReference type="ARBA" id="ARBA00044721"/>
    </source>
</evidence>
<sequence length="576" mass="62042">MKAYECLLPLAIAIHLLVAPYSKVEESFNTQATHDILVYGTPLSSARLRAAFDHFSFPGAVPRSFVGSLVLAGVAQPLVLLAGFQHAQMLVRAVLGAWNAFCLAVFARRLGSAFGENVARWYVVLQAAQFHVVFYASRLLPNMFAFGFTRSGAAKTQIKHCEIISSNMKPATLAFAFLLPDRTGRLSAPRYRLALSLLVTAGVIFRAELALLLAAHCLWLLIVETAPLASLLRPILFSAATALAVSVPVDSYFWQRPLWPELAGFYFNAVQGSSALWGTSPWWFYAVSALPRLLLNPLTGTLLIPYALSRPATSRRARALVAPCLIYVAAYSVQPHKEARFILYIVPGLTAAAALGASAIFTRRAKSAAYAAVALAVVLSAAASAAAATAMLAVSALNYPGGDALAALVRLHADDAYAVAAPRVHTDVLSCMTGVTLFGENPHGEPRGSAVAGRGMSFDKTEDPQVLADPDFWRAFDYVLHDVSVPWPPGKWEKMAVVRGYAGVEVVRPRESQDGAVVVATDGDAAAATQVEIVGKGALVKQVKQRVLEWTGGWWIGPRMEDKIVILRRARGMRGF</sequence>
<protein>
    <recommendedName>
        <fullName evidence="12">Mannosyltransferase</fullName>
        <ecNumber evidence="12">2.4.1.-</ecNumber>
    </recommendedName>
</protein>
<dbReference type="AlphaFoldDB" id="A0A0F4Z820"/>
<accession>A0A0F4Z820</accession>
<keyword evidence="4 12" id="KW-0328">Glycosyltransferase</keyword>
<evidence type="ECO:0000256" key="1">
    <source>
        <dbReference type="ARBA" id="ARBA00004477"/>
    </source>
</evidence>
<dbReference type="PANTHER" id="PTHR22760:SF1">
    <property type="entry name" value="DOL-P-MAN:MAN(7)GLCNAC(2)-PP-DOL ALPHA-1,6-MANNOSYLTRANSFERASE"/>
    <property type="match status" value="1"/>
</dbReference>
<feature type="transmembrane region" description="Helical" evidence="12">
    <location>
        <begin position="290"/>
        <end position="308"/>
    </location>
</feature>